<evidence type="ECO:0000256" key="1">
    <source>
        <dbReference type="SAM" id="SignalP"/>
    </source>
</evidence>
<gene>
    <name evidence="2" type="ordered locus">Tlet_1012</name>
</gene>
<keyword evidence="1" id="KW-0732">Signal</keyword>
<organism evidence="2 3">
    <name type="scientific">Pseudothermotoga lettingae (strain ATCC BAA-301 / DSM 14385 / NBRC 107922 / TMO)</name>
    <name type="common">Thermotoga lettingae</name>
    <dbReference type="NCBI Taxonomy" id="416591"/>
    <lineage>
        <taxon>Bacteria</taxon>
        <taxon>Thermotogati</taxon>
        <taxon>Thermotogota</taxon>
        <taxon>Thermotogae</taxon>
        <taxon>Thermotogales</taxon>
        <taxon>Thermotogaceae</taxon>
        <taxon>Pseudothermotoga</taxon>
    </lineage>
</organism>
<protein>
    <submittedName>
        <fullName evidence="2">Uncharacterized protein</fullName>
    </submittedName>
</protein>
<reference evidence="2 3" key="1">
    <citation type="submission" date="2007-08" db="EMBL/GenBank/DDBJ databases">
        <title>Complete sequence of Thermotoga lettingae TMO.</title>
        <authorList>
            <consortium name="US DOE Joint Genome Institute"/>
            <person name="Copeland A."/>
            <person name="Lucas S."/>
            <person name="Lapidus A."/>
            <person name="Barry K."/>
            <person name="Glavina del Rio T."/>
            <person name="Dalin E."/>
            <person name="Tice H."/>
            <person name="Pitluck S."/>
            <person name="Foster B."/>
            <person name="Bruce D."/>
            <person name="Schmutz J."/>
            <person name="Larimer F."/>
            <person name="Land M."/>
            <person name="Hauser L."/>
            <person name="Kyrpides N."/>
            <person name="Mikhailova N."/>
            <person name="Nelson K."/>
            <person name="Gogarten J.P."/>
            <person name="Noll K."/>
            <person name="Richardson P."/>
        </authorList>
    </citation>
    <scope>NUCLEOTIDE SEQUENCE [LARGE SCALE GENOMIC DNA]</scope>
    <source>
        <strain evidence="3">ATCC BAA-301 / DSM 14385 / NBRC 107922 / TMO</strain>
    </source>
</reference>
<dbReference type="OrthoDB" id="46494at2"/>
<dbReference type="EMBL" id="CP000812">
    <property type="protein sequence ID" value="ABV33578.1"/>
    <property type="molecule type" value="Genomic_DNA"/>
</dbReference>
<accession>A8F5Z4</accession>
<dbReference type="KEGG" id="tle:Tlet_1012"/>
<sequence length="255" mass="29635" precursor="true">MKRIWLVFLLIPLSCFAATVNLDFAPGSAQWFGFTLLPHIEFWKVQADLVFTGGVVSDSKEPVLFPLLKPFDSLKYLSLDFDTSGVKFSMPDMSWLRYSNVDYEPYTTSLWAFNGAIGGVVQEDYSIFFRSSYFSISLSNNGSYHLGVPLKFYNFELEPFVSNYGYGLEIVYQNALIFVIPNVGMRFALALNRMYFFLQYMGFETKIGFGWFNKDEWIIATNESIDFRKKILDIYLIAKFEKERWYAGLSFPVFW</sequence>
<dbReference type="RefSeq" id="WP_012003059.1">
    <property type="nucleotide sequence ID" value="NC_009828.1"/>
</dbReference>
<name>A8F5Z4_PSELT</name>
<dbReference type="STRING" id="416591.Tlet_1012"/>
<dbReference type="AlphaFoldDB" id="A8F5Z4"/>
<keyword evidence="3" id="KW-1185">Reference proteome</keyword>
<dbReference type="HOGENOM" id="CLU_1085321_0_0_0"/>
<evidence type="ECO:0000313" key="3">
    <source>
        <dbReference type="Proteomes" id="UP000002016"/>
    </source>
</evidence>
<reference evidence="2 3" key="2">
    <citation type="journal article" date="2009" name="Proc. Natl. Acad. Sci. U.S.A.">
        <title>On the chimeric nature, thermophilic origin, and phylogenetic placement of the Thermotogales.</title>
        <authorList>
            <person name="Zhaxybayeva O."/>
            <person name="Swithers K.S."/>
            <person name="Lapierre P."/>
            <person name="Fournier G.P."/>
            <person name="Bickhart D.M."/>
            <person name="DeBoy R.T."/>
            <person name="Nelson K.E."/>
            <person name="Nesbo C.L."/>
            <person name="Doolittle W.F."/>
            <person name="Gogarten J.P."/>
            <person name="Noll K.M."/>
        </authorList>
    </citation>
    <scope>NUCLEOTIDE SEQUENCE [LARGE SCALE GENOMIC DNA]</scope>
    <source>
        <strain evidence="3">ATCC BAA-301 / DSM 14385 / NBRC 107922 / TMO</strain>
    </source>
</reference>
<dbReference type="Proteomes" id="UP000002016">
    <property type="component" value="Chromosome"/>
</dbReference>
<feature type="signal peptide" evidence="1">
    <location>
        <begin position="1"/>
        <end position="17"/>
    </location>
</feature>
<feature type="chain" id="PRO_5002719181" evidence="1">
    <location>
        <begin position="18"/>
        <end position="255"/>
    </location>
</feature>
<evidence type="ECO:0000313" key="2">
    <source>
        <dbReference type="EMBL" id="ABV33578.1"/>
    </source>
</evidence>
<proteinExistence type="predicted"/>